<feature type="binding site" evidence="4">
    <location>
        <position position="138"/>
    </location>
    <ligand>
        <name>L-tryptophan</name>
        <dbReference type="ChEBI" id="CHEBI:57912"/>
    </ligand>
</feature>
<evidence type="ECO:0000313" key="5">
    <source>
        <dbReference type="EMBL" id="PYH97342.1"/>
    </source>
</evidence>
<gene>
    <name evidence="5" type="ORF">BO71DRAFT_438982</name>
</gene>
<dbReference type="AlphaFoldDB" id="A0A319EZ88"/>
<dbReference type="VEuPathDB" id="FungiDB:BO71DRAFT_438982"/>
<dbReference type="GO" id="GO:0009820">
    <property type="term" value="P:alkaloid metabolic process"/>
    <property type="evidence" value="ECO:0007669"/>
    <property type="project" value="InterPro"/>
</dbReference>
<evidence type="ECO:0000256" key="3">
    <source>
        <dbReference type="ARBA" id="ARBA00022679"/>
    </source>
</evidence>
<dbReference type="NCBIfam" id="TIGR03429">
    <property type="entry name" value="arom_pren_DMATS"/>
    <property type="match status" value="1"/>
</dbReference>
<evidence type="ECO:0000256" key="2">
    <source>
        <dbReference type="ARBA" id="ARBA00010209"/>
    </source>
</evidence>
<dbReference type="Pfam" id="PF11991">
    <property type="entry name" value="Trp_DMAT"/>
    <property type="match status" value="1"/>
</dbReference>
<proteinExistence type="inferred from homology"/>
<name>A0A319EZ88_9EURO</name>
<feature type="binding site" evidence="4">
    <location>
        <position position="232"/>
    </location>
    <ligand>
        <name>dimethylallyl diphosphate</name>
        <dbReference type="ChEBI" id="CHEBI:57623"/>
    </ligand>
</feature>
<dbReference type="SFLD" id="SFLDS00036">
    <property type="entry name" value="Aromatic_Prenyltransferase"/>
    <property type="match status" value="1"/>
</dbReference>
<accession>A0A319EZ88</accession>
<dbReference type="SFLD" id="SFLDG01162">
    <property type="entry name" value="I"/>
    <property type="match status" value="1"/>
</dbReference>
<feature type="binding site" evidence="4">
    <location>
        <position position="234"/>
    </location>
    <ligand>
        <name>dimethylallyl diphosphate</name>
        <dbReference type="ChEBI" id="CHEBI:57623"/>
    </ligand>
</feature>
<protein>
    <submittedName>
        <fullName evidence="5">Aromatic prenyltransferase</fullName>
    </submittedName>
</protein>
<dbReference type="InterPro" id="IPR017795">
    <property type="entry name" value="ABBA_NscD-like"/>
</dbReference>
<sequence>MGSPSVQRDSPFELSHGVLRQLLVDILYPLASAILHLVPKHARRHLSQSTGADSSLPSVWQRVTHELRGSLDRHGKYWWRTAGYLLGALLQDAGYTENAQQRILTFFGRKITPYLGVANESGAQRWKSFMTDDHNPIELSWDWHTGSKAPTVRLSVEPVGLLAGTAADPDNSSADTHFREMLAQALSSTDMEWFDHFDRALAPGRPQEGYMEGHPSKIFYAFDLAEKEITSKAYFFPGFKARATNQTNLQVLAEAIRTAPLCTDSSQLQAFEIFEQFAADESTPPLEMDMLAIDMVCPAQSRVKIYFRNRLTSFASVRQTMTMGNRLSGSSLDTGMRKLRKLWDVLLEQEGVPDDAPLPETNHRTAGLLYYMEFRPGSKAPNTKIYIPARHYARSDWQVVTSLKEYMYGVNGQARIPESAVYDKAMRSVFQYDALEEQRGLHTYIACSVQPGGDLRVVSYINAQAEKFATR</sequence>
<evidence type="ECO:0000313" key="6">
    <source>
        <dbReference type="Proteomes" id="UP000247810"/>
    </source>
</evidence>
<feature type="binding site" evidence="4">
    <location>
        <position position="153"/>
    </location>
    <ligand>
        <name>dimethylallyl diphosphate</name>
        <dbReference type="ChEBI" id="CHEBI:57623"/>
    </ligand>
</feature>
<evidence type="ECO:0000256" key="4">
    <source>
        <dbReference type="PIRSR" id="PIRSR000509-1"/>
    </source>
</evidence>
<dbReference type="EMBL" id="KZ825826">
    <property type="protein sequence ID" value="PYH97342.1"/>
    <property type="molecule type" value="Genomic_DNA"/>
</dbReference>
<comment type="pathway">
    <text evidence="1">Secondary metabolite biosynthesis.</text>
</comment>
<comment type="similarity">
    <text evidence="2">Belongs to the tryptophan dimethylallyltransferase family.</text>
</comment>
<dbReference type="Proteomes" id="UP000247810">
    <property type="component" value="Unassembled WGS sequence"/>
</dbReference>
<dbReference type="PANTHER" id="PTHR40627">
    <property type="entry name" value="INDOLE PRENYLTRANSFERASE TDIB-RELATED"/>
    <property type="match status" value="1"/>
</dbReference>
<feature type="binding site" evidence="4">
    <location>
        <position position="302"/>
    </location>
    <ligand>
        <name>dimethylallyl diphosphate</name>
        <dbReference type="ChEBI" id="CHEBI:57623"/>
    </ligand>
</feature>
<dbReference type="OrthoDB" id="3354387at2759"/>
<dbReference type="InterPro" id="IPR033964">
    <property type="entry name" value="ABBA"/>
</dbReference>
<dbReference type="InterPro" id="IPR012148">
    <property type="entry name" value="ABBA_DMATS-like"/>
</dbReference>
<dbReference type="CDD" id="cd13929">
    <property type="entry name" value="PT-DMATS_CymD"/>
    <property type="match status" value="1"/>
</dbReference>
<dbReference type="PANTHER" id="PTHR40627:SF4">
    <property type="entry name" value="PRENYLTRANSFERASE ASQH1-RELATED"/>
    <property type="match status" value="1"/>
</dbReference>
<organism evidence="5 6">
    <name type="scientific">Aspergillus ellipticus CBS 707.79</name>
    <dbReference type="NCBI Taxonomy" id="1448320"/>
    <lineage>
        <taxon>Eukaryota</taxon>
        <taxon>Fungi</taxon>
        <taxon>Dikarya</taxon>
        <taxon>Ascomycota</taxon>
        <taxon>Pezizomycotina</taxon>
        <taxon>Eurotiomycetes</taxon>
        <taxon>Eurotiomycetidae</taxon>
        <taxon>Eurotiales</taxon>
        <taxon>Aspergillaceae</taxon>
        <taxon>Aspergillus</taxon>
        <taxon>Aspergillus subgen. Circumdati</taxon>
    </lineage>
</organism>
<dbReference type="GO" id="GO:0016765">
    <property type="term" value="F:transferase activity, transferring alkyl or aryl (other than methyl) groups"/>
    <property type="evidence" value="ECO:0007669"/>
    <property type="project" value="InterPro"/>
</dbReference>
<keyword evidence="3 5" id="KW-0808">Transferase</keyword>
<reference evidence="5 6" key="1">
    <citation type="submission" date="2018-02" db="EMBL/GenBank/DDBJ databases">
        <title>The genomes of Aspergillus section Nigri reveals drivers in fungal speciation.</title>
        <authorList>
            <consortium name="DOE Joint Genome Institute"/>
            <person name="Vesth T.C."/>
            <person name="Nybo J."/>
            <person name="Theobald S."/>
            <person name="Brandl J."/>
            <person name="Frisvad J.C."/>
            <person name="Nielsen K.F."/>
            <person name="Lyhne E.K."/>
            <person name="Kogle M.E."/>
            <person name="Kuo A."/>
            <person name="Riley R."/>
            <person name="Clum A."/>
            <person name="Nolan M."/>
            <person name="Lipzen A."/>
            <person name="Salamov A."/>
            <person name="Henrissat B."/>
            <person name="Wiebenga A."/>
            <person name="De vries R.P."/>
            <person name="Grigoriev I.V."/>
            <person name="Mortensen U.H."/>
            <person name="Andersen M.R."/>
            <person name="Baker S.E."/>
        </authorList>
    </citation>
    <scope>NUCLEOTIDE SEQUENCE [LARGE SCALE GENOMIC DNA]</scope>
    <source>
        <strain evidence="5 6">CBS 707.79</strain>
    </source>
</reference>
<dbReference type="PIRSF" id="PIRSF000509">
    <property type="entry name" value="Trp_DMAT"/>
    <property type="match status" value="1"/>
</dbReference>
<feature type="binding site" evidence="4">
    <location>
        <position position="386"/>
    </location>
    <ligand>
        <name>dimethylallyl diphosphate</name>
        <dbReference type="ChEBI" id="CHEBI:57623"/>
    </ligand>
</feature>
<evidence type="ECO:0000256" key="1">
    <source>
        <dbReference type="ARBA" id="ARBA00005179"/>
    </source>
</evidence>
<feature type="binding site" evidence="4">
    <location>
        <position position="306"/>
    </location>
    <ligand>
        <name>dimethylallyl diphosphate</name>
        <dbReference type="ChEBI" id="CHEBI:57623"/>
    </ligand>
</feature>
<keyword evidence="6" id="KW-1185">Reference proteome</keyword>
<feature type="binding site" evidence="4">
    <location>
        <position position="304"/>
    </location>
    <ligand>
        <name>dimethylallyl diphosphate</name>
        <dbReference type="ChEBI" id="CHEBI:57623"/>
    </ligand>
</feature>